<comment type="caution">
    <text evidence="2">The sequence shown here is derived from an EMBL/GenBank/DDBJ whole genome shotgun (WGS) entry which is preliminary data.</text>
</comment>
<gene>
    <name evidence="2" type="ORF">Q5P01_007662</name>
</gene>
<dbReference type="Proteomes" id="UP001187415">
    <property type="component" value="Unassembled WGS sequence"/>
</dbReference>
<keyword evidence="3" id="KW-1185">Reference proteome</keyword>
<evidence type="ECO:0000313" key="2">
    <source>
        <dbReference type="EMBL" id="KAK2851386.1"/>
    </source>
</evidence>
<reference evidence="2" key="1">
    <citation type="submission" date="2023-07" db="EMBL/GenBank/DDBJ databases">
        <title>Chromosome-level Genome Assembly of Striped Snakehead (Channa striata).</title>
        <authorList>
            <person name="Liu H."/>
        </authorList>
    </citation>
    <scope>NUCLEOTIDE SEQUENCE</scope>
    <source>
        <strain evidence="2">Gz</strain>
        <tissue evidence="2">Muscle</tissue>
    </source>
</reference>
<sequence length="74" mass="8319">MKALQKNQGRTDQMLGVIVDVPAVGLPSQQWLSEGREADLPSSEEEKRPVQGQIETVGQEWEQQAATEWRERTG</sequence>
<feature type="compositionally biased region" description="Basic and acidic residues" evidence="1">
    <location>
        <begin position="34"/>
        <end position="49"/>
    </location>
</feature>
<feature type="region of interest" description="Disordered" evidence="1">
    <location>
        <begin position="30"/>
        <end position="74"/>
    </location>
</feature>
<evidence type="ECO:0000313" key="3">
    <source>
        <dbReference type="Proteomes" id="UP001187415"/>
    </source>
</evidence>
<evidence type="ECO:0000256" key="1">
    <source>
        <dbReference type="SAM" id="MobiDB-lite"/>
    </source>
</evidence>
<proteinExistence type="predicted"/>
<name>A0AA88NCI2_CHASR</name>
<protein>
    <submittedName>
        <fullName evidence="2">Uncharacterized protein</fullName>
    </submittedName>
</protein>
<feature type="compositionally biased region" description="Polar residues" evidence="1">
    <location>
        <begin position="53"/>
        <end position="66"/>
    </location>
</feature>
<dbReference type="EMBL" id="JAUPFM010000005">
    <property type="protein sequence ID" value="KAK2851386.1"/>
    <property type="molecule type" value="Genomic_DNA"/>
</dbReference>
<organism evidence="2 3">
    <name type="scientific">Channa striata</name>
    <name type="common">Snakehead murrel</name>
    <name type="synonym">Ophicephalus striatus</name>
    <dbReference type="NCBI Taxonomy" id="64152"/>
    <lineage>
        <taxon>Eukaryota</taxon>
        <taxon>Metazoa</taxon>
        <taxon>Chordata</taxon>
        <taxon>Craniata</taxon>
        <taxon>Vertebrata</taxon>
        <taxon>Euteleostomi</taxon>
        <taxon>Actinopterygii</taxon>
        <taxon>Neopterygii</taxon>
        <taxon>Teleostei</taxon>
        <taxon>Neoteleostei</taxon>
        <taxon>Acanthomorphata</taxon>
        <taxon>Anabantaria</taxon>
        <taxon>Anabantiformes</taxon>
        <taxon>Channoidei</taxon>
        <taxon>Channidae</taxon>
        <taxon>Channa</taxon>
    </lineage>
</organism>
<accession>A0AA88NCI2</accession>
<dbReference type="AlphaFoldDB" id="A0AA88NCI2"/>